<dbReference type="PANTHER" id="PTHR22801:SF63">
    <property type="entry name" value="C-TYPE LECTIN DOMAIN-CONTAINING PROTEIN"/>
    <property type="match status" value="1"/>
</dbReference>
<dbReference type="PANTHER" id="PTHR22801">
    <property type="entry name" value="LITHOSTATHINE"/>
    <property type="match status" value="1"/>
</dbReference>
<dbReference type="SMART" id="SM00034">
    <property type="entry name" value="CLECT"/>
    <property type="match status" value="1"/>
</dbReference>
<dbReference type="InterPro" id="IPR001304">
    <property type="entry name" value="C-type_lectin-like"/>
</dbReference>
<accession>C3YAE3</accession>
<dbReference type="InParanoid" id="C3YAE3"/>
<dbReference type="eggNOG" id="KOG4297">
    <property type="taxonomic scope" value="Eukaryota"/>
</dbReference>
<name>C3YAE3_BRAFL</name>
<reference evidence="3" key="1">
    <citation type="journal article" date="2008" name="Nature">
        <title>The amphioxus genome and the evolution of the chordate karyotype.</title>
        <authorList>
            <consortium name="US DOE Joint Genome Institute (JGI-PGF)"/>
            <person name="Putnam N.H."/>
            <person name="Butts T."/>
            <person name="Ferrier D.E.K."/>
            <person name="Furlong R.F."/>
            <person name="Hellsten U."/>
            <person name="Kawashima T."/>
            <person name="Robinson-Rechavi M."/>
            <person name="Shoguchi E."/>
            <person name="Terry A."/>
            <person name="Yu J.-K."/>
            <person name="Benito-Gutierrez E.L."/>
            <person name="Dubchak I."/>
            <person name="Garcia-Fernandez J."/>
            <person name="Gibson-Brown J.J."/>
            <person name="Grigoriev I.V."/>
            <person name="Horton A.C."/>
            <person name="de Jong P.J."/>
            <person name="Jurka J."/>
            <person name="Kapitonov V.V."/>
            <person name="Kohara Y."/>
            <person name="Kuroki Y."/>
            <person name="Lindquist E."/>
            <person name="Lucas S."/>
            <person name="Osoegawa K."/>
            <person name="Pennacchio L.A."/>
            <person name="Salamov A.A."/>
            <person name="Satou Y."/>
            <person name="Sauka-Spengler T."/>
            <person name="Schmutz J."/>
            <person name="Shin-I T."/>
            <person name="Toyoda A."/>
            <person name="Bronner-Fraser M."/>
            <person name="Fujiyama A."/>
            <person name="Holland L.Z."/>
            <person name="Holland P.W.H."/>
            <person name="Satoh N."/>
            <person name="Rokhsar D.S."/>
        </authorList>
    </citation>
    <scope>NUCLEOTIDE SEQUENCE [LARGE SCALE GENOMIC DNA]</scope>
    <source>
        <strain evidence="3">S238N-H82</strain>
        <tissue evidence="3">Testes</tissue>
    </source>
</reference>
<keyword evidence="1" id="KW-1015">Disulfide bond</keyword>
<dbReference type="AlphaFoldDB" id="C3YAE3"/>
<evidence type="ECO:0000259" key="2">
    <source>
        <dbReference type="PROSITE" id="PS50041"/>
    </source>
</evidence>
<dbReference type="CDD" id="cd00037">
    <property type="entry name" value="CLECT"/>
    <property type="match status" value="1"/>
</dbReference>
<gene>
    <name evidence="3" type="ORF">BRAFLDRAFT_209652</name>
</gene>
<dbReference type="InterPro" id="IPR016187">
    <property type="entry name" value="CTDL_fold"/>
</dbReference>
<evidence type="ECO:0000256" key="1">
    <source>
        <dbReference type="ARBA" id="ARBA00023157"/>
    </source>
</evidence>
<dbReference type="InterPro" id="IPR018378">
    <property type="entry name" value="C-type_lectin_CS"/>
</dbReference>
<organism>
    <name type="scientific">Branchiostoma floridae</name>
    <name type="common">Florida lancelet</name>
    <name type="synonym">Amphioxus</name>
    <dbReference type="NCBI Taxonomy" id="7739"/>
    <lineage>
        <taxon>Eukaryota</taxon>
        <taxon>Metazoa</taxon>
        <taxon>Chordata</taxon>
        <taxon>Cephalochordata</taxon>
        <taxon>Leptocardii</taxon>
        <taxon>Amphioxiformes</taxon>
        <taxon>Branchiostomatidae</taxon>
        <taxon>Branchiostoma</taxon>
    </lineage>
</organism>
<dbReference type="EMBL" id="GG666494">
    <property type="protein sequence ID" value="EEN62691.1"/>
    <property type="molecule type" value="Genomic_DNA"/>
</dbReference>
<dbReference type="PROSITE" id="PS50041">
    <property type="entry name" value="C_TYPE_LECTIN_2"/>
    <property type="match status" value="1"/>
</dbReference>
<protein>
    <recommendedName>
        <fullName evidence="2">C-type lectin domain-containing protein</fullName>
    </recommendedName>
</protein>
<sequence>RIFRPSDCYTDWTVYNGKYYKAFGDGKTYDEARQVCRKAGGRLAAIKDSGTSGFIKTLPSDHKWFVLFGLSDQDTEGEFQWEDGTSLSSSGFSDWYRGEPNGGRRENCVQFWRRRWNDRRCADRLGFTCEAGA</sequence>
<dbReference type="Gene3D" id="3.10.100.10">
    <property type="entry name" value="Mannose-Binding Protein A, subunit A"/>
    <property type="match status" value="1"/>
</dbReference>
<dbReference type="InterPro" id="IPR016186">
    <property type="entry name" value="C-type_lectin-like/link_sf"/>
</dbReference>
<proteinExistence type="predicted"/>
<dbReference type="SUPFAM" id="SSF56436">
    <property type="entry name" value="C-type lectin-like"/>
    <property type="match status" value="1"/>
</dbReference>
<dbReference type="InterPro" id="IPR050801">
    <property type="entry name" value="Ca-Dep_Lectins_ImmuneDev"/>
</dbReference>
<dbReference type="Pfam" id="PF00059">
    <property type="entry name" value="Lectin_C"/>
    <property type="match status" value="1"/>
</dbReference>
<evidence type="ECO:0000313" key="3">
    <source>
        <dbReference type="EMBL" id="EEN62691.1"/>
    </source>
</evidence>
<feature type="domain" description="C-type lectin" evidence="2">
    <location>
        <begin position="15"/>
        <end position="130"/>
    </location>
</feature>
<feature type="non-terminal residue" evidence="3">
    <location>
        <position position="1"/>
    </location>
</feature>
<dbReference type="PROSITE" id="PS00615">
    <property type="entry name" value="C_TYPE_LECTIN_1"/>
    <property type="match status" value="1"/>
</dbReference>